<dbReference type="EMBL" id="JAUOTP010000001">
    <property type="protein sequence ID" value="MDO6412874.1"/>
    <property type="molecule type" value="Genomic_DNA"/>
</dbReference>
<organism evidence="1 2">
    <name type="scientific">Sphingomonas natans</name>
    <dbReference type="NCBI Taxonomy" id="3063330"/>
    <lineage>
        <taxon>Bacteria</taxon>
        <taxon>Pseudomonadati</taxon>
        <taxon>Pseudomonadota</taxon>
        <taxon>Alphaproteobacteria</taxon>
        <taxon>Sphingomonadales</taxon>
        <taxon>Sphingomonadaceae</taxon>
        <taxon>Sphingomonas</taxon>
    </lineage>
</organism>
<evidence type="ECO:0008006" key="3">
    <source>
        <dbReference type="Google" id="ProtNLM"/>
    </source>
</evidence>
<keyword evidence="2" id="KW-1185">Reference proteome</keyword>
<evidence type="ECO:0000313" key="2">
    <source>
        <dbReference type="Proteomes" id="UP001169764"/>
    </source>
</evidence>
<gene>
    <name evidence="1" type="ORF">Q4F19_00620</name>
</gene>
<comment type="caution">
    <text evidence="1">The sequence shown here is derived from an EMBL/GenBank/DDBJ whole genome shotgun (WGS) entry which is preliminary data.</text>
</comment>
<sequence length="134" mass="15012">MTVTDAPRLYAIDHDQSSDIIRVSDLAVQSVEEIDRYLGELGREIAAMRARRGTVRLLADLRHSPIRSQAAAERLRRGNLTLYRAGDRVALLVESSLMKMQLRRNLVADYQNIFVSPHAAETWLTALDATASHA</sequence>
<dbReference type="Proteomes" id="UP001169764">
    <property type="component" value="Unassembled WGS sequence"/>
</dbReference>
<proteinExistence type="predicted"/>
<accession>A0ABT8Y589</accession>
<name>A0ABT8Y589_9SPHN</name>
<reference evidence="1" key="1">
    <citation type="submission" date="2023-07" db="EMBL/GenBank/DDBJ databases">
        <authorList>
            <person name="Kim M."/>
        </authorList>
    </citation>
    <scope>NUCLEOTIDE SEQUENCE</scope>
    <source>
        <strain evidence="1">BIUV-7</strain>
    </source>
</reference>
<evidence type="ECO:0000313" key="1">
    <source>
        <dbReference type="EMBL" id="MDO6412874.1"/>
    </source>
</evidence>
<dbReference type="RefSeq" id="WP_303539207.1">
    <property type="nucleotide sequence ID" value="NZ_JAUOTP010000001.1"/>
</dbReference>
<protein>
    <recommendedName>
        <fullName evidence="3">STAS/SEC14 domain-containing protein</fullName>
    </recommendedName>
</protein>